<evidence type="ECO:0000313" key="8">
    <source>
        <dbReference type="Proteomes" id="UP000734823"/>
    </source>
</evidence>
<dbReference type="InterPro" id="IPR044152">
    <property type="entry name" value="YqjM-like"/>
</dbReference>
<evidence type="ECO:0000256" key="2">
    <source>
        <dbReference type="ARBA" id="ARBA00022630"/>
    </source>
</evidence>
<keyword evidence="2" id="KW-0285">Flavoprotein</keyword>
<dbReference type="InterPro" id="IPR001155">
    <property type="entry name" value="OxRdtase_FMN_N"/>
</dbReference>
<gene>
    <name evidence="7" type="ORF">GPZ80_05810</name>
</gene>
<proteinExistence type="predicted"/>
<evidence type="ECO:0000313" key="7">
    <source>
        <dbReference type="EMBL" id="MBC6446689.1"/>
    </source>
</evidence>
<keyword evidence="3" id="KW-0288">FMN</keyword>
<dbReference type="PANTHER" id="PTHR43303:SF4">
    <property type="entry name" value="NADPH DEHYDROGENASE C23G7.10C-RELATED"/>
    <property type="match status" value="1"/>
</dbReference>
<dbReference type="Pfam" id="PF00724">
    <property type="entry name" value="Oxidored_FMN"/>
    <property type="match status" value="1"/>
</dbReference>
<keyword evidence="8" id="KW-1185">Reference proteome</keyword>
<name>A0ABR7L2P0_9PSEU</name>
<evidence type="ECO:0000256" key="4">
    <source>
        <dbReference type="ARBA" id="ARBA00022857"/>
    </source>
</evidence>
<evidence type="ECO:0000256" key="1">
    <source>
        <dbReference type="ARBA" id="ARBA00001917"/>
    </source>
</evidence>
<dbReference type="SUPFAM" id="SSF51395">
    <property type="entry name" value="FMN-linked oxidoreductases"/>
    <property type="match status" value="1"/>
</dbReference>
<dbReference type="InterPro" id="IPR013785">
    <property type="entry name" value="Aldolase_TIM"/>
</dbReference>
<dbReference type="EMBL" id="JABVED010000002">
    <property type="protein sequence ID" value="MBC6446689.1"/>
    <property type="molecule type" value="Genomic_DNA"/>
</dbReference>
<evidence type="ECO:0000256" key="5">
    <source>
        <dbReference type="ARBA" id="ARBA00023002"/>
    </source>
</evidence>
<reference evidence="7 8" key="1">
    <citation type="submission" date="2020-06" db="EMBL/GenBank/DDBJ databases">
        <title>Actinokineospora xiongansis sp. nov., isolated from soil of Baiyangdian.</title>
        <authorList>
            <person name="Zhang X."/>
        </authorList>
    </citation>
    <scope>NUCLEOTIDE SEQUENCE [LARGE SCALE GENOMIC DNA]</scope>
    <source>
        <strain evidence="7 8">HBU206404</strain>
    </source>
</reference>
<protein>
    <submittedName>
        <fullName evidence="7">NADH:flavin oxidoreductase/NADH oxidase</fullName>
    </submittedName>
</protein>
<evidence type="ECO:0000259" key="6">
    <source>
        <dbReference type="Pfam" id="PF00724"/>
    </source>
</evidence>
<dbReference type="Proteomes" id="UP000734823">
    <property type="component" value="Unassembled WGS sequence"/>
</dbReference>
<keyword evidence="5" id="KW-0560">Oxidoreductase</keyword>
<accession>A0ABR7L2P0</accession>
<comment type="caution">
    <text evidence="7">The sequence shown here is derived from an EMBL/GenBank/DDBJ whole genome shotgun (WGS) entry which is preliminary data.</text>
</comment>
<dbReference type="PANTHER" id="PTHR43303">
    <property type="entry name" value="NADPH DEHYDROGENASE C23G7.10C-RELATED"/>
    <property type="match status" value="1"/>
</dbReference>
<organism evidence="7 8">
    <name type="scientific">Actinokineospora xionganensis</name>
    <dbReference type="NCBI Taxonomy" id="2684470"/>
    <lineage>
        <taxon>Bacteria</taxon>
        <taxon>Bacillati</taxon>
        <taxon>Actinomycetota</taxon>
        <taxon>Actinomycetes</taxon>
        <taxon>Pseudonocardiales</taxon>
        <taxon>Pseudonocardiaceae</taxon>
        <taxon>Actinokineospora</taxon>
    </lineage>
</organism>
<dbReference type="Gene3D" id="3.20.20.70">
    <property type="entry name" value="Aldolase class I"/>
    <property type="match status" value="1"/>
</dbReference>
<keyword evidence="4" id="KW-0521">NADP</keyword>
<comment type="cofactor">
    <cofactor evidence="1">
        <name>FMN</name>
        <dbReference type="ChEBI" id="CHEBI:58210"/>
    </cofactor>
</comment>
<sequence length="354" mass="37197">MSLLFSPLTLRSVTLPNRIAVSPMCQYSATDGLPNHWHLVHLGSRAVGGAGLVIAEASAVDPAGRISPEDAGLWSAEHVEAWRPITAFIAAHGSVPGIQLAHAGRKASTYSPFVGRGGVADTDGGWTPVAPTAEPFIPEYRVPLALDEAGIADIVAKFAQSARYAVEAGFKVVEIHAAHGYLLHEFLSPLSNTRADDYGGSFEGRTRFAVEVVRAVREAVGEEIPVFVRISASDWTEGGLTVDDSVEISRVLAEAGADLIDVSSGGNVPHAKITTGPGYQVTFADAIKRKADVLTGSVGEITDARQAEGVLADGAADLVLIGREMLRDPYWALRAATELGDSAATPAQYGSVSY</sequence>
<evidence type="ECO:0000256" key="3">
    <source>
        <dbReference type="ARBA" id="ARBA00022643"/>
    </source>
</evidence>
<dbReference type="CDD" id="cd02932">
    <property type="entry name" value="OYE_YqiM_FMN"/>
    <property type="match status" value="1"/>
</dbReference>
<dbReference type="RefSeq" id="WP_187218770.1">
    <property type="nucleotide sequence ID" value="NZ_JABVED010000002.1"/>
</dbReference>
<feature type="domain" description="NADH:flavin oxidoreductase/NADH oxidase N-terminal" evidence="6">
    <location>
        <begin position="4"/>
        <end position="339"/>
    </location>
</feature>